<protein>
    <submittedName>
        <fullName evidence="1">Uncharacterized protein</fullName>
    </submittedName>
</protein>
<comment type="caution">
    <text evidence="1">The sequence shown here is derived from an EMBL/GenBank/DDBJ whole genome shotgun (WGS) entry which is preliminary data.</text>
</comment>
<reference evidence="1 2" key="1">
    <citation type="journal article" date="2022" name="Plant J.">
        <title>Chromosome-level genome of Camellia lanceoleosa provides a valuable resource for understanding genome evolution and self-incompatibility.</title>
        <authorList>
            <person name="Gong W."/>
            <person name="Xiao S."/>
            <person name="Wang L."/>
            <person name="Liao Z."/>
            <person name="Chang Y."/>
            <person name="Mo W."/>
            <person name="Hu G."/>
            <person name="Li W."/>
            <person name="Zhao G."/>
            <person name="Zhu H."/>
            <person name="Hu X."/>
            <person name="Ji K."/>
            <person name="Xiang X."/>
            <person name="Song Q."/>
            <person name="Yuan D."/>
            <person name="Jin S."/>
            <person name="Zhang L."/>
        </authorList>
    </citation>
    <scope>NUCLEOTIDE SEQUENCE [LARGE SCALE GENOMIC DNA]</scope>
    <source>
        <strain evidence="1">SQ_2022a</strain>
    </source>
</reference>
<accession>A0ACC0IAH3</accession>
<keyword evidence="2" id="KW-1185">Reference proteome</keyword>
<evidence type="ECO:0000313" key="1">
    <source>
        <dbReference type="EMBL" id="KAI8022892.1"/>
    </source>
</evidence>
<gene>
    <name evidence="1" type="ORF">LOK49_LG03G00736</name>
</gene>
<proteinExistence type="predicted"/>
<dbReference type="Proteomes" id="UP001060215">
    <property type="component" value="Chromosome 6"/>
</dbReference>
<dbReference type="EMBL" id="CM045763">
    <property type="protein sequence ID" value="KAI8022892.1"/>
    <property type="molecule type" value="Genomic_DNA"/>
</dbReference>
<evidence type="ECO:0000313" key="2">
    <source>
        <dbReference type="Proteomes" id="UP001060215"/>
    </source>
</evidence>
<sequence>MFIILQPVTSARKLADAPSKIGVKRSPLPMAHSVTVGVGHSSPTPVTYQRGISNKPLQPPKKACTTYNRCRRGPPPSP</sequence>
<organism evidence="1 2">
    <name type="scientific">Camellia lanceoleosa</name>
    <dbReference type="NCBI Taxonomy" id="1840588"/>
    <lineage>
        <taxon>Eukaryota</taxon>
        <taxon>Viridiplantae</taxon>
        <taxon>Streptophyta</taxon>
        <taxon>Embryophyta</taxon>
        <taxon>Tracheophyta</taxon>
        <taxon>Spermatophyta</taxon>
        <taxon>Magnoliopsida</taxon>
        <taxon>eudicotyledons</taxon>
        <taxon>Gunneridae</taxon>
        <taxon>Pentapetalae</taxon>
        <taxon>asterids</taxon>
        <taxon>Ericales</taxon>
        <taxon>Theaceae</taxon>
        <taxon>Camellia</taxon>
    </lineage>
</organism>
<name>A0ACC0IAH3_9ERIC</name>